<accession>A0A226H844</accession>
<feature type="signal peptide" evidence="4">
    <location>
        <begin position="1"/>
        <end position="18"/>
    </location>
</feature>
<dbReference type="InterPro" id="IPR036770">
    <property type="entry name" value="Ankyrin_rpt-contain_sf"/>
</dbReference>
<dbReference type="PROSITE" id="PS50088">
    <property type="entry name" value="ANK_REPEAT"/>
    <property type="match status" value="6"/>
</dbReference>
<dbReference type="OrthoDB" id="2575953at2"/>
<dbReference type="EMBL" id="MUGW01000025">
    <property type="protein sequence ID" value="OXA90395.1"/>
    <property type="molecule type" value="Genomic_DNA"/>
</dbReference>
<evidence type="ECO:0000313" key="6">
    <source>
        <dbReference type="Proteomes" id="UP000198345"/>
    </source>
</evidence>
<evidence type="ECO:0000256" key="1">
    <source>
        <dbReference type="ARBA" id="ARBA00022737"/>
    </source>
</evidence>
<evidence type="ECO:0000256" key="4">
    <source>
        <dbReference type="SAM" id="SignalP"/>
    </source>
</evidence>
<dbReference type="PANTHER" id="PTHR24198:SF165">
    <property type="entry name" value="ANKYRIN REPEAT-CONTAINING PROTEIN-RELATED"/>
    <property type="match status" value="1"/>
</dbReference>
<sequence>MKKIIYSALLLAGLCATAQQNKFLDQNFWKTSPDVNTIKEEITKGNNPAELNANAFDPTTLAINSGASNEVVKYLIDLPGNGVSKPTHDGRIYLHWAAYKGNSELVEYLIAKGSDINLEDSHGTTPIAFASGTGLTTPATYEAFFKAGLDPKKKYRDGANLLLLAIPNDKDLSVSTYLATKGLSLKDTDDNGRTAFDYAARSGNVELLKTLVTKGVKATDYAFITAAQGMRRSANSIEVYQYLADVVKLKPTVTASNGQTVLHILARKDKQSEIVKYFLGKGLDVNKADKEGNTAFIIAAEGKDTELLQTLLPKVKNINTVNAKGESALTNAVKGSSPEVVALLLSKGADSKVVDKNGNNLAYYLIESYRAPRPGAPASKQDDFGDKLRLLQEKGVDIAGQQKDGNTLYHVAILKNDIALLKKLADLKIDINAKNKEGLTVLHRAAMISKDDAILKYLESAGAKKEVKTEFDETAFDLAQENEVLKKKNISVDFLK</sequence>
<dbReference type="Pfam" id="PF13637">
    <property type="entry name" value="Ank_4"/>
    <property type="match status" value="1"/>
</dbReference>
<dbReference type="Pfam" id="PF12796">
    <property type="entry name" value="Ank_2"/>
    <property type="match status" value="3"/>
</dbReference>
<dbReference type="RefSeq" id="WP_089050183.1">
    <property type="nucleotide sequence ID" value="NZ_FXTV01000009.1"/>
</dbReference>
<protein>
    <submittedName>
        <fullName evidence="5">Uncharacterized protein</fullName>
    </submittedName>
</protein>
<feature type="chain" id="PRO_5012398196" evidence="4">
    <location>
        <begin position="19"/>
        <end position="496"/>
    </location>
</feature>
<feature type="repeat" description="ANK" evidence="3">
    <location>
        <begin position="324"/>
        <end position="356"/>
    </location>
</feature>
<keyword evidence="4" id="KW-0732">Signal</keyword>
<keyword evidence="2 3" id="KW-0040">ANK repeat</keyword>
<feature type="repeat" description="ANK" evidence="3">
    <location>
        <begin position="437"/>
        <end position="470"/>
    </location>
</feature>
<proteinExistence type="predicted"/>
<feature type="repeat" description="ANK" evidence="3">
    <location>
        <begin position="257"/>
        <end position="290"/>
    </location>
</feature>
<keyword evidence="6" id="KW-1185">Reference proteome</keyword>
<dbReference type="PROSITE" id="PS50297">
    <property type="entry name" value="ANK_REP_REGION"/>
    <property type="match status" value="4"/>
</dbReference>
<dbReference type="InterPro" id="IPR002110">
    <property type="entry name" value="Ankyrin_rpt"/>
</dbReference>
<evidence type="ECO:0000256" key="3">
    <source>
        <dbReference type="PROSITE-ProRule" id="PRU00023"/>
    </source>
</evidence>
<reference evidence="5 6" key="1">
    <citation type="submission" date="2016-11" db="EMBL/GenBank/DDBJ databases">
        <title>Whole genomes of Flavobacteriaceae.</title>
        <authorList>
            <person name="Stine C."/>
            <person name="Li C."/>
            <person name="Tadesse D."/>
        </authorList>
    </citation>
    <scope>NUCLEOTIDE SEQUENCE [LARGE SCALE GENOMIC DNA]</scope>
    <source>
        <strain evidence="5 6">DSM 18292</strain>
    </source>
</reference>
<keyword evidence="1" id="KW-0677">Repeat</keyword>
<dbReference type="AlphaFoldDB" id="A0A226H844"/>
<dbReference type="SMART" id="SM00248">
    <property type="entry name" value="ANK"/>
    <property type="match status" value="7"/>
</dbReference>
<gene>
    <name evidence="5" type="ORF">B0A66_12550</name>
</gene>
<name>A0A226H844_9FLAO</name>
<feature type="repeat" description="ANK" evidence="3">
    <location>
        <begin position="89"/>
        <end position="121"/>
    </location>
</feature>
<feature type="repeat" description="ANK" evidence="3">
    <location>
        <begin position="404"/>
        <end position="436"/>
    </location>
</feature>
<organism evidence="5 6">
    <name type="scientific">Flavobacterium hercynium</name>
    <dbReference type="NCBI Taxonomy" id="387094"/>
    <lineage>
        <taxon>Bacteria</taxon>
        <taxon>Pseudomonadati</taxon>
        <taxon>Bacteroidota</taxon>
        <taxon>Flavobacteriia</taxon>
        <taxon>Flavobacteriales</taxon>
        <taxon>Flavobacteriaceae</taxon>
        <taxon>Flavobacterium</taxon>
    </lineage>
</organism>
<dbReference type="Gene3D" id="1.25.40.20">
    <property type="entry name" value="Ankyrin repeat-containing domain"/>
    <property type="match status" value="3"/>
</dbReference>
<dbReference type="Proteomes" id="UP000198345">
    <property type="component" value="Unassembled WGS sequence"/>
</dbReference>
<comment type="caution">
    <text evidence="5">The sequence shown here is derived from an EMBL/GenBank/DDBJ whole genome shotgun (WGS) entry which is preliminary data.</text>
</comment>
<evidence type="ECO:0000256" key="2">
    <source>
        <dbReference type="ARBA" id="ARBA00023043"/>
    </source>
</evidence>
<dbReference type="SUPFAM" id="SSF48403">
    <property type="entry name" value="Ankyrin repeat"/>
    <property type="match status" value="2"/>
</dbReference>
<dbReference type="PANTHER" id="PTHR24198">
    <property type="entry name" value="ANKYRIN REPEAT AND PROTEIN KINASE DOMAIN-CONTAINING PROTEIN"/>
    <property type="match status" value="1"/>
</dbReference>
<feature type="repeat" description="ANK" evidence="3">
    <location>
        <begin position="191"/>
        <end position="216"/>
    </location>
</feature>
<evidence type="ECO:0000313" key="5">
    <source>
        <dbReference type="EMBL" id="OXA90395.1"/>
    </source>
</evidence>